<evidence type="ECO:0000313" key="2">
    <source>
        <dbReference type="Proteomes" id="UP000509579"/>
    </source>
</evidence>
<dbReference type="RefSeq" id="WP_175502930.1">
    <property type="nucleotide sequence ID" value="NZ_CP054840.1"/>
</dbReference>
<proteinExistence type="predicted"/>
<sequence length="206" mass="22308">MSSAAKGIKAMRHGLGDAPGAAQSVVIEAMKQGGIAMREHSIQADLQPADKARHAAAEAAQLRLRRGAEHMQAHHIPPDGVIFRKRWCRAGQPTMYVLFAWPGVLMLQDAKTGHVVKQARASCMAHSMPNETAFLQSAGNPASLRAMRFVPPQGAPCRLVFDAWGVLTISNCKTGEVLARSQPGRPAVLQAGFCPLHRRDLEPRIQ</sequence>
<name>A0A6N1WZB7_9BURK</name>
<dbReference type="KEGG" id="aant:HUK68_03420"/>
<accession>A0A6N1WZB7</accession>
<evidence type="ECO:0000313" key="1">
    <source>
        <dbReference type="EMBL" id="QKV52028.1"/>
    </source>
</evidence>
<organism evidence="1 2">
    <name type="scientific">Comamonas antarctica</name>
    <dbReference type="NCBI Taxonomy" id="2743470"/>
    <lineage>
        <taxon>Bacteria</taxon>
        <taxon>Pseudomonadati</taxon>
        <taxon>Pseudomonadota</taxon>
        <taxon>Betaproteobacteria</taxon>
        <taxon>Burkholderiales</taxon>
        <taxon>Comamonadaceae</taxon>
        <taxon>Comamonas</taxon>
    </lineage>
</organism>
<dbReference type="AlphaFoldDB" id="A0A6N1WZB7"/>
<dbReference type="Proteomes" id="UP000509579">
    <property type="component" value="Chromosome"/>
</dbReference>
<reference evidence="1 2" key="1">
    <citation type="submission" date="2020-06" db="EMBL/GenBank/DDBJ databases">
        <title>Acidovorax antarctica sp. nov., isolated from Corinth ice sheet soil, Antarctic Fields Peninsula.</title>
        <authorList>
            <person name="Xu Q."/>
            <person name="Peng F."/>
        </authorList>
    </citation>
    <scope>NUCLEOTIDE SEQUENCE [LARGE SCALE GENOMIC DNA]</scope>
    <source>
        <strain evidence="1 2">16-35-5</strain>
    </source>
</reference>
<dbReference type="EMBL" id="CP054840">
    <property type="protein sequence ID" value="QKV52028.1"/>
    <property type="molecule type" value="Genomic_DNA"/>
</dbReference>
<keyword evidence="2" id="KW-1185">Reference proteome</keyword>
<gene>
    <name evidence="1" type="ORF">HUK68_03420</name>
</gene>
<protein>
    <submittedName>
        <fullName evidence="1">Uncharacterized protein</fullName>
    </submittedName>
</protein>